<feature type="chain" id="PRO_5025507863" description="Apple domain-containing protein" evidence="1">
    <location>
        <begin position="28"/>
        <end position="472"/>
    </location>
</feature>
<feature type="signal peptide" evidence="1">
    <location>
        <begin position="1"/>
        <end position="27"/>
    </location>
</feature>
<keyword evidence="1" id="KW-0732">Signal</keyword>
<dbReference type="Pfam" id="PF00024">
    <property type="entry name" value="PAN_1"/>
    <property type="match status" value="1"/>
</dbReference>
<evidence type="ECO:0000313" key="3">
    <source>
        <dbReference type="EMBL" id="KAF2641674.1"/>
    </source>
</evidence>
<sequence length="472" mass="48977">MSNPPTYPWNHLCYILACLFIAQLATARPQILFSSSTCIDAAGNTYRSGTTVNNQGHLFQVLCGMNILQADLSIQALPSLTLCLDACVGSPYCSGATYEKTVQKCTLKGTQGLLASTLGSLTGLVGSLLATPALIALIPVGIAPLSTSTLVASSPTHVSGPSLPGLVALSSSTALSSSSISESSTLSPVAMFTMPLSRTSASSASSATQDQNLINLSLNIDLASVLNPLASPSPPDLSLPTSIVDVPQLLASFSAILGSVLGSNLAPSVNKPSVPLQSPSKPVESQQPLPVVSLPTLVIDNPQLPIPSVPVSGLGSLPAQSIVSVLMSEPSSLPIVSPTITPSPTGLPIEPSQLDQMLSYLYYDLGIQISRESLVKLLPAAWLTVPSATPTTLRSGLVTTTAVLPLSSLPPLAISSFGGRAFYYDEFNFANTANLECREPWALERDLGIISQCCGCSCFDTNDDDCIDKSTT</sequence>
<organism evidence="3 4">
    <name type="scientific">Massarina eburnea CBS 473.64</name>
    <dbReference type="NCBI Taxonomy" id="1395130"/>
    <lineage>
        <taxon>Eukaryota</taxon>
        <taxon>Fungi</taxon>
        <taxon>Dikarya</taxon>
        <taxon>Ascomycota</taxon>
        <taxon>Pezizomycotina</taxon>
        <taxon>Dothideomycetes</taxon>
        <taxon>Pleosporomycetidae</taxon>
        <taxon>Pleosporales</taxon>
        <taxon>Massarineae</taxon>
        <taxon>Massarinaceae</taxon>
        <taxon>Massarina</taxon>
    </lineage>
</organism>
<dbReference type="OrthoDB" id="3801610at2759"/>
<feature type="domain" description="Apple" evidence="2">
    <location>
        <begin position="70"/>
        <end position="111"/>
    </location>
</feature>
<name>A0A6A6S684_9PLEO</name>
<reference evidence="3" key="1">
    <citation type="journal article" date="2020" name="Stud. Mycol.">
        <title>101 Dothideomycetes genomes: a test case for predicting lifestyles and emergence of pathogens.</title>
        <authorList>
            <person name="Haridas S."/>
            <person name="Albert R."/>
            <person name="Binder M."/>
            <person name="Bloem J."/>
            <person name="Labutti K."/>
            <person name="Salamov A."/>
            <person name="Andreopoulos B."/>
            <person name="Baker S."/>
            <person name="Barry K."/>
            <person name="Bills G."/>
            <person name="Bluhm B."/>
            <person name="Cannon C."/>
            <person name="Castanera R."/>
            <person name="Culley D."/>
            <person name="Daum C."/>
            <person name="Ezra D."/>
            <person name="Gonzalez J."/>
            <person name="Henrissat B."/>
            <person name="Kuo A."/>
            <person name="Liang C."/>
            <person name="Lipzen A."/>
            <person name="Lutzoni F."/>
            <person name="Magnuson J."/>
            <person name="Mondo S."/>
            <person name="Nolan M."/>
            <person name="Ohm R."/>
            <person name="Pangilinan J."/>
            <person name="Park H.-J."/>
            <person name="Ramirez L."/>
            <person name="Alfaro M."/>
            <person name="Sun H."/>
            <person name="Tritt A."/>
            <person name="Yoshinaga Y."/>
            <person name="Zwiers L.-H."/>
            <person name="Turgeon B."/>
            <person name="Goodwin S."/>
            <person name="Spatafora J."/>
            <person name="Crous P."/>
            <person name="Grigoriev I."/>
        </authorList>
    </citation>
    <scope>NUCLEOTIDE SEQUENCE</scope>
    <source>
        <strain evidence="3">CBS 473.64</strain>
    </source>
</reference>
<evidence type="ECO:0000313" key="4">
    <source>
        <dbReference type="Proteomes" id="UP000799753"/>
    </source>
</evidence>
<evidence type="ECO:0000259" key="2">
    <source>
        <dbReference type="Pfam" id="PF00024"/>
    </source>
</evidence>
<dbReference type="AlphaFoldDB" id="A0A6A6S684"/>
<accession>A0A6A6S684</accession>
<gene>
    <name evidence="3" type="ORF">P280DRAFT_516695</name>
</gene>
<dbReference type="InterPro" id="IPR003609">
    <property type="entry name" value="Pan_app"/>
</dbReference>
<dbReference type="Proteomes" id="UP000799753">
    <property type="component" value="Unassembled WGS sequence"/>
</dbReference>
<evidence type="ECO:0000256" key="1">
    <source>
        <dbReference type="SAM" id="SignalP"/>
    </source>
</evidence>
<protein>
    <recommendedName>
        <fullName evidence="2">Apple domain-containing protein</fullName>
    </recommendedName>
</protein>
<keyword evidence="4" id="KW-1185">Reference proteome</keyword>
<dbReference type="EMBL" id="MU006782">
    <property type="protein sequence ID" value="KAF2641674.1"/>
    <property type="molecule type" value="Genomic_DNA"/>
</dbReference>
<proteinExistence type="predicted"/>